<dbReference type="SUPFAM" id="SSF55729">
    <property type="entry name" value="Acyl-CoA N-acyltransferases (Nat)"/>
    <property type="match status" value="1"/>
</dbReference>
<proteinExistence type="predicted"/>
<feature type="domain" description="N-acetyltransferase" evidence="3">
    <location>
        <begin position="3"/>
        <end position="179"/>
    </location>
</feature>
<gene>
    <name evidence="4" type="ORF">UFOPK3402_01487</name>
</gene>
<dbReference type="InterPro" id="IPR016181">
    <property type="entry name" value="Acyl_CoA_acyltransferase"/>
</dbReference>
<organism evidence="4">
    <name type="scientific">freshwater metagenome</name>
    <dbReference type="NCBI Taxonomy" id="449393"/>
    <lineage>
        <taxon>unclassified sequences</taxon>
        <taxon>metagenomes</taxon>
        <taxon>ecological metagenomes</taxon>
    </lineage>
</organism>
<dbReference type="EMBL" id="CAFBLS010000205">
    <property type="protein sequence ID" value="CAB4883068.1"/>
    <property type="molecule type" value="Genomic_DNA"/>
</dbReference>
<reference evidence="4" key="1">
    <citation type="submission" date="2020-05" db="EMBL/GenBank/DDBJ databases">
        <authorList>
            <person name="Chiriac C."/>
            <person name="Salcher M."/>
            <person name="Ghai R."/>
            <person name="Kavagutti S V."/>
        </authorList>
    </citation>
    <scope>NUCLEOTIDE SEQUENCE</scope>
</reference>
<dbReference type="InterPro" id="IPR050832">
    <property type="entry name" value="Bact_Acetyltransf"/>
</dbReference>
<keyword evidence="2" id="KW-0012">Acyltransferase</keyword>
<dbReference type="Pfam" id="PF00583">
    <property type="entry name" value="Acetyltransf_1"/>
    <property type="match status" value="1"/>
</dbReference>
<evidence type="ECO:0000256" key="2">
    <source>
        <dbReference type="ARBA" id="ARBA00023315"/>
    </source>
</evidence>
<dbReference type="GO" id="GO:0016747">
    <property type="term" value="F:acyltransferase activity, transferring groups other than amino-acyl groups"/>
    <property type="evidence" value="ECO:0007669"/>
    <property type="project" value="InterPro"/>
</dbReference>
<dbReference type="PANTHER" id="PTHR43877">
    <property type="entry name" value="AMINOALKYLPHOSPHONATE N-ACETYLTRANSFERASE-RELATED-RELATED"/>
    <property type="match status" value="1"/>
</dbReference>
<dbReference type="InterPro" id="IPR000182">
    <property type="entry name" value="GNAT_dom"/>
</dbReference>
<dbReference type="Gene3D" id="3.40.630.30">
    <property type="match status" value="1"/>
</dbReference>
<keyword evidence="1" id="KW-0808">Transferase</keyword>
<dbReference type="PROSITE" id="PS51186">
    <property type="entry name" value="GNAT"/>
    <property type="match status" value="1"/>
</dbReference>
<name>A0A6J7EMY1_9ZZZZ</name>
<sequence length="181" mass="19339">MATGARLARTSDVDDIAALQIRAWRHAYEGVLPKATLESLDADAFATQWAAAILDPPTTRHRLLVALDNANGIDRLVGYAALGPSTDPDSVQDASTGELLALVIDPGATRCGHGSRLMAAAVDYLKADGFRSATTWMFVGDDPRREFLATCGWAPDTAVRELEAGEATVREIRLATDLETS</sequence>
<accession>A0A6J7EMY1</accession>
<dbReference type="AlphaFoldDB" id="A0A6J7EMY1"/>
<protein>
    <submittedName>
        <fullName evidence="4">Unannotated protein</fullName>
    </submittedName>
</protein>
<evidence type="ECO:0000313" key="4">
    <source>
        <dbReference type="EMBL" id="CAB4883068.1"/>
    </source>
</evidence>
<dbReference type="CDD" id="cd04301">
    <property type="entry name" value="NAT_SF"/>
    <property type="match status" value="1"/>
</dbReference>
<evidence type="ECO:0000259" key="3">
    <source>
        <dbReference type="PROSITE" id="PS51186"/>
    </source>
</evidence>
<evidence type="ECO:0000256" key="1">
    <source>
        <dbReference type="ARBA" id="ARBA00022679"/>
    </source>
</evidence>